<dbReference type="AlphaFoldDB" id="K8P7H4"/>
<evidence type="ECO:0000313" key="1">
    <source>
        <dbReference type="EMBL" id="EKS34328.1"/>
    </source>
</evidence>
<proteinExistence type="predicted"/>
<accession>K8P7H4</accession>
<dbReference type="eggNOG" id="ENOG5032NCH">
    <property type="taxonomic scope" value="Bacteria"/>
</dbReference>
<protein>
    <submittedName>
        <fullName evidence="1">Uncharacterized protein</fullName>
    </submittedName>
</protein>
<evidence type="ECO:0000313" key="2">
    <source>
        <dbReference type="Proteomes" id="UP000001096"/>
    </source>
</evidence>
<gene>
    <name evidence="1" type="ORF">HMPREF9695_04238</name>
</gene>
<organism evidence="1 2">
    <name type="scientific">Afipia broomeae ATCC 49717</name>
    <dbReference type="NCBI Taxonomy" id="883078"/>
    <lineage>
        <taxon>Bacteria</taxon>
        <taxon>Pseudomonadati</taxon>
        <taxon>Pseudomonadota</taxon>
        <taxon>Alphaproteobacteria</taxon>
        <taxon>Hyphomicrobiales</taxon>
        <taxon>Nitrobacteraceae</taxon>
        <taxon>Afipia</taxon>
    </lineage>
</organism>
<dbReference type="HOGENOM" id="CLU_1861363_0_0_5"/>
<dbReference type="Proteomes" id="UP000001096">
    <property type="component" value="Unassembled WGS sequence"/>
</dbReference>
<name>K8P7H4_9BRAD</name>
<dbReference type="EMBL" id="AGWX01000005">
    <property type="protein sequence ID" value="EKS34328.1"/>
    <property type="molecule type" value="Genomic_DNA"/>
</dbReference>
<keyword evidence="2" id="KW-1185">Reference proteome</keyword>
<sequence>MGGPSRSRIFGPRVSGAKIRVQHAREEAAKAIRARDAAECLLWSEQMEGYGGPAQPSPTIAQCLNGGYGWLEVKCKRCETLVSIPLKDVRRARDTPIWTLEAAFRCRRCATKRYKPSVYLIKLTKQREVALAPWYHPSEGDGH</sequence>
<reference evidence="1 2" key="1">
    <citation type="submission" date="2012-04" db="EMBL/GenBank/DDBJ databases">
        <title>The Genome Sequence of Afipia broomeae ATCC 49717.</title>
        <authorList>
            <consortium name="The Broad Institute Genome Sequencing Platform"/>
            <person name="Earl A."/>
            <person name="Ward D."/>
            <person name="Feldgarden M."/>
            <person name="Gevers D."/>
            <person name="Huys G."/>
            <person name="Walker B."/>
            <person name="Young S.K."/>
            <person name="Zeng Q."/>
            <person name="Gargeya S."/>
            <person name="Fitzgerald M."/>
            <person name="Haas B."/>
            <person name="Abouelleil A."/>
            <person name="Alvarado L."/>
            <person name="Arachchi H.M."/>
            <person name="Berlin A."/>
            <person name="Chapman S.B."/>
            <person name="Goldberg J."/>
            <person name="Griggs A."/>
            <person name="Gujja S."/>
            <person name="Hansen M."/>
            <person name="Howarth C."/>
            <person name="Imamovic A."/>
            <person name="Larimer J."/>
            <person name="McCowen C."/>
            <person name="Montmayeur A."/>
            <person name="Murphy C."/>
            <person name="Neiman D."/>
            <person name="Pearson M."/>
            <person name="Priest M."/>
            <person name="Roberts A."/>
            <person name="Saif S."/>
            <person name="Shea T."/>
            <person name="Sisk P."/>
            <person name="Sykes S."/>
            <person name="Wortman J."/>
            <person name="Nusbaum C."/>
            <person name="Birren B."/>
        </authorList>
    </citation>
    <scope>NUCLEOTIDE SEQUENCE [LARGE SCALE GENOMIC DNA]</scope>
    <source>
        <strain evidence="1 2">ATCC 49717</strain>
    </source>
</reference>
<comment type="caution">
    <text evidence="1">The sequence shown here is derived from an EMBL/GenBank/DDBJ whole genome shotgun (WGS) entry which is preliminary data.</text>
</comment>